<keyword evidence="2" id="KW-1185">Reference proteome</keyword>
<reference evidence="1" key="1">
    <citation type="submission" date="2023-01" db="EMBL/GenBank/DDBJ databases">
        <authorList>
            <person name="Van Ghelder C."/>
            <person name="Rancurel C."/>
        </authorList>
    </citation>
    <scope>NUCLEOTIDE SEQUENCE</scope>
    <source>
        <strain evidence="1">CNCM I-4278</strain>
    </source>
</reference>
<gene>
    <name evidence="1" type="ORF">PDIGIT_LOCUS7729</name>
</gene>
<name>A0A9W4UEW6_9PLEO</name>
<dbReference type="AlphaFoldDB" id="A0A9W4UEW6"/>
<organism evidence="1 2">
    <name type="scientific">Periconia digitata</name>
    <dbReference type="NCBI Taxonomy" id="1303443"/>
    <lineage>
        <taxon>Eukaryota</taxon>
        <taxon>Fungi</taxon>
        <taxon>Dikarya</taxon>
        <taxon>Ascomycota</taxon>
        <taxon>Pezizomycotina</taxon>
        <taxon>Dothideomycetes</taxon>
        <taxon>Pleosporomycetidae</taxon>
        <taxon>Pleosporales</taxon>
        <taxon>Massarineae</taxon>
        <taxon>Periconiaceae</taxon>
        <taxon>Periconia</taxon>
    </lineage>
</organism>
<protein>
    <submittedName>
        <fullName evidence="1">Uncharacterized protein</fullName>
    </submittedName>
</protein>
<dbReference type="Proteomes" id="UP001152607">
    <property type="component" value="Unassembled WGS sequence"/>
</dbReference>
<accession>A0A9W4UEW6</accession>
<proteinExistence type="predicted"/>
<dbReference type="EMBL" id="CAOQHR010000005">
    <property type="protein sequence ID" value="CAI6334665.1"/>
    <property type="molecule type" value="Genomic_DNA"/>
</dbReference>
<evidence type="ECO:0000313" key="2">
    <source>
        <dbReference type="Proteomes" id="UP001152607"/>
    </source>
</evidence>
<comment type="caution">
    <text evidence="1">The sequence shown here is derived from an EMBL/GenBank/DDBJ whole genome shotgun (WGS) entry which is preliminary data.</text>
</comment>
<sequence>MHISLGRISLEAPHYTVKFCRSEPKTARIFDTHSVFSYIGEWTLDSKFHLGYVLRIIYKACSYHYVKCSHRDRLAEMICGSEFIR</sequence>
<evidence type="ECO:0000313" key="1">
    <source>
        <dbReference type="EMBL" id="CAI6334665.1"/>
    </source>
</evidence>